<evidence type="ECO:0000256" key="5">
    <source>
        <dbReference type="ARBA" id="ARBA00023128"/>
    </source>
</evidence>
<reference evidence="7 8" key="1">
    <citation type="submission" date="2018-02" db="EMBL/GenBank/DDBJ databases">
        <title>The genomes of Aspergillus section Nigri reveals drivers in fungal speciation.</title>
        <authorList>
            <consortium name="DOE Joint Genome Institute"/>
            <person name="Vesth T.C."/>
            <person name="Nybo J."/>
            <person name="Theobald S."/>
            <person name="Brandl J."/>
            <person name="Frisvad J.C."/>
            <person name="Nielsen K.F."/>
            <person name="Lyhne E.K."/>
            <person name="Kogle M.E."/>
            <person name="Kuo A."/>
            <person name="Riley R."/>
            <person name="Clum A."/>
            <person name="Nolan M."/>
            <person name="Lipzen A."/>
            <person name="Salamov A."/>
            <person name="Henrissat B."/>
            <person name="Wiebenga A."/>
            <person name="De vries R.P."/>
            <person name="Grigoriev I.V."/>
            <person name="Mortensen U.H."/>
            <person name="Andersen M.R."/>
            <person name="Baker S.E."/>
        </authorList>
    </citation>
    <scope>NUCLEOTIDE SEQUENCE [LARGE SCALE GENOMIC DNA]</scope>
    <source>
        <strain evidence="7 8">CBS 707.79</strain>
    </source>
</reference>
<evidence type="ECO:0000256" key="2">
    <source>
        <dbReference type="ARBA" id="ARBA00005543"/>
    </source>
</evidence>
<gene>
    <name evidence="7" type="ORF">BO71DRAFT_401735</name>
</gene>
<dbReference type="EMBL" id="KZ825959">
    <property type="protein sequence ID" value="PYH91045.1"/>
    <property type="molecule type" value="Genomic_DNA"/>
</dbReference>
<proteinExistence type="inferred from homology"/>
<dbReference type="SUPFAM" id="SSF56112">
    <property type="entry name" value="Protein kinase-like (PK-like)"/>
    <property type="match status" value="1"/>
</dbReference>
<dbReference type="GO" id="GO:0005739">
    <property type="term" value="C:mitochondrion"/>
    <property type="evidence" value="ECO:0007669"/>
    <property type="project" value="UniProtKB-SubCell"/>
</dbReference>
<comment type="similarity">
    <text evidence="2">Belongs to the AIM9 family.</text>
</comment>
<accession>A0A319D0D3</accession>
<dbReference type="Proteomes" id="UP000247810">
    <property type="component" value="Unassembled WGS sequence"/>
</dbReference>
<keyword evidence="5" id="KW-0496">Mitochondrion</keyword>
<keyword evidence="8" id="KW-1185">Reference proteome</keyword>
<dbReference type="PANTHER" id="PTHR36091">
    <property type="entry name" value="ALTERED INHERITANCE OF MITOCHONDRIA PROTEIN 9, MITOCHONDRIAL"/>
    <property type="match status" value="1"/>
</dbReference>
<organism evidence="7 8">
    <name type="scientific">Aspergillus ellipticus CBS 707.79</name>
    <dbReference type="NCBI Taxonomy" id="1448320"/>
    <lineage>
        <taxon>Eukaryota</taxon>
        <taxon>Fungi</taxon>
        <taxon>Dikarya</taxon>
        <taxon>Ascomycota</taxon>
        <taxon>Pezizomycotina</taxon>
        <taxon>Eurotiomycetes</taxon>
        <taxon>Eurotiomycetidae</taxon>
        <taxon>Eurotiales</taxon>
        <taxon>Aspergillaceae</taxon>
        <taxon>Aspergillus</taxon>
        <taxon>Aspergillus subgen. Circumdati</taxon>
    </lineage>
</organism>
<evidence type="ECO:0000256" key="6">
    <source>
        <dbReference type="ARBA" id="ARBA00031849"/>
    </source>
</evidence>
<evidence type="ECO:0000256" key="3">
    <source>
        <dbReference type="ARBA" id="ARBA00016197"/>
    </source>
</evidence>
<evidence type="ECO:0000313" key="7">
    <source>
        <dbReference type="EMBL" id="PYH91045.1"/>
    </source>
</evidence>
<dbReference type="VEuPathDB" id="FungiDB:BO71DRAFT_401735"/>
<evidence type="ECO:0000256" key="1">
    <source>
        <dbReference type="ARBA" id="ARBA00004173"/>
    </source>
</evidence>
<dbReference type="OrthoDB" id="2831558at2759"/>
<sequence length="367" mass="42117">MEHANGIPLRNKWHKMAGDQQVRCINAIYRTIKEIVDLEFPAYGSIYFSDALDSDDNQPLGDDFCVGTHCGTRYWDCDAGERRYYHYTRKNRGPWLNIGDYCDGLIDSGLSRVPRVDDEIRKRPIYQGTPETHLALLESARSVLKQMAMDPRLCSSASPLLFHPDLHMRNIFVSEDDPSVVTSIIDWQGTSVEPAFWYSDEVPDFATGSELCTKAFELSSRFLTPKLSGPRLMEEGLFRPFRYCYRTWKDGAVALRHELIETARLWEELGFEGRCPFALPTREELANHAKEYKLFEAAQTLRTDLCSLLNTASDGWVPPENWEETQSTHKELFDGMLQAVVSNPNVDDEPVKDEMTLRAIWPFDINE</sequence>
<dbReference type="InterPro" id="IPR051035">
    <property type="entry name" value="Mito_inheritance_9"/>
</dbReference>
<keyword evidence="4" id="KW-0809">Transit peptide</keyword>
<dbReference type="AlphaFoldDB" id="A0A319D0D3"/>
<comment type="subcellular location">
    <subcellularLocation>
        <location evidence="1">Mitochondrion</location>
    </subcellularLocation>
</comment>
<evidence type="ECO:0000256" key="4">
    <source>
        <dbReference type="ARBA" id="ARBA00022946"/>
    </source>
</evidence>
<dbReference type="PANTHER" id="PTHR36091:SF1">
    <property type="entry name" value="ALTERED INHERITANCE OF MITOCHONDRIA PROTEIN 9, MITOCHONDRIAL"/>
    <property type="match status" value="1"/>
</dbReference>
<dbReference type="STRING" id="1448320.A0A319D0D3"/>
<evidence type="ECO:0000313" key="8">
    <source>
        <dbReference type="Proteomes" id="UP000247810"/>
    </source>
</evidence>
<name>A0A319D0D3_9EURO</name>
<protein>
    <recommendedName>
        <fullName evidence="3">Altered inheritance of mitochondria protein 9, mitochondrial</fullName>
    </recommendedName>
    <alternativeName>
        <fullName evidence="6">Found in mitochondrial proteome protein 29</fullName>
    </alternativeName>
</protein>
<dbReference type="InterPro" id="IPR011009">
    <property type="entry name" value="Kinase-like_dom_sf"/>
</dbReference>